<comment type="similarity">
    <text evidence="4 6">Belongs to the GART family.</text>
</comment>
<evidence type="ECO:0000256" key="5">
    <source>
        <dbReference type="ARBA" id="ARBA00047664"/>
    </source>
</evidence>
<dbReference type="HAMAP" id="MF_01930">
    <property type="entry name" value="PurN"/>
    <property type="match status" value="1"/>
</dbReference>
<name>Q5P897_AROAE</name>
<dbReference type="GO" id="GO:0006189">
    <property type="term" value="P:'de novo' IMP biosynthetic process"/>
    <property type="evidence" value="ECO:0007669"/>
    <property type="project" value="UniProtKB-UniRule"/>
</dbReference>
<dbReference type="OrthoDB" id="9806170at2"/>
<feature type="domain" description="Formyl transferase N-terminal" evidence="7">
    <location>
        <begin position="3"/>
        <end position="179"/>
    </location>
</feature>
<dbReference type="NCBIfam" id="TIGR00639">
    <property type="entry name" value="PurN"/>
    <property type="match status" value="1"/>
</dbReference>
<dbReference type="EMBL" id="CR555306">
    <property type="protein sequence ID" value="CAI06462.1"/>
    <property type="molecule type" value="Genomic_DNA"/>
</dbReference>
<proteinExistence type="inferred from homology"/>
<dbReference type="eggNOG" id="COG0299">
    <property type="taxonomic scope" value="Bacteria"/>
</dbReference>
<dbReference type="UniPathway" id="UPA00074">
    <property type="reaction ID" value="UER00126"/>
</dbReference>
<dbReference type="GO" id="GO:0005829">
    <property type="term" value="C:cytosol"/>
    <property type="evidence" value="ECO:0007669"/>
    <property type="project" value="TreeGrafter"/>
</dbReference>
<evidence type="ECO:0000259" key="7">
    <source>
        <dbReference type="Pfam" id="PF00551"/>
    </source>
</evidence>
<evidence type="ECO:0000313" key="9">
    <source>
        <dbReference type="Proteomes" id="UP000006552"/>
    </source>
</evidence>
<dbReference type="InterPro" id="IPR036477">
    <property type="entry name" value="Formyl_transf_N_sf"/>
</dbReference>
<sequence>MKSIVILVSGRGSNMEAIVRAAIPGAIISAVISNRPDAKGLEFAAARSIATGVVDHKAFATREAFDKALAEAIDMHRPDLVVLAGFMRVLSDDFVRHYEGRLLNIHPSLLPAFPGLHTHRRALEAGIRIHGATVHFVTAALDCGPVVIQAAVPVLCGDDEEALAARVLVQEHRIYPQAVRWFVEGRLALSPEGRVSVQGEARPDAGWTVPALEATPTSASGACGTDS</sequence>
<dbReference type="EC" id="2.1.2.2" evidence="6"/>
<dbReference type="AlphaFoldDB" id="Q5P897"/>
<comment type="function">
    <text evidence="6">Catalyzes the transfer of a formyl group from 10-formyltetrahydrofolate to 5-phospho-ribosyl-glycinamide (GAR), producing 5-phospho-ribosyl-N-formylglycinamide (FGAR) and tetrahydrofolate.</text>
</comment>
<dbReference type="InterPro" id="IPR004607">
    <property type="entry name" value="GART"/>
</dbReference>
<protein>
    <recommendedName>
        <fullName evidence="6">Phosphoribosylglycinamide formyltransferase</fullName>
        <ecNumber evidence="6">2.1.2.2</ecNumber>
    </recommendedName>
    <alternativeName>
        <fullName evidence="6">5'-phosphoribosylglycinamide transformylase</fullName>
    </alternativeName>
    <alternativeName>
        <fullName evidence="6">GAR transformylase</fullName>
        <shortName evidence="6">GART</shortName>
    </alternativeName>
</protein>
<evidence type="ECO:0000256" key="4">
    <source>
        <dbReference type="ARBA" id="ARBA00038440"/>
    </source>
</evidence>
<feature type="binding site" evidence="6">
    <location>
        <position position="104"/>
    </location>
    <ligand>
        <name>(6R)-10-formyltetrahydrofolate</name>
        <dbReference type="ChEBI" id="CHEBI:195366"/>
    </ligand>
</feature>
<evidence type="ECO:0000256" key="1">
    <source>
        <dbReference type="ARBA" id="ARBA00005054"/>
    </source>
</evidence>
<dbReference type="Pfam" id="PF00551">
    <property type="entry name" value="Formyl_trans_N"/>
    <property type="match status" value="1"/>
</dbReference>
<dbReference type="SUPFAM" id="SSF53328">
    <property type="entry name" value="Formyltransferase"/>
    <property type="match status" value="1"/>
</dbReference>
<feature type="active site" description="Proton donor" evidence="6">
    <location>
        <position position="106"/>
    </location>
</feature>
<gene>
    <name evidence="6 8" type="primary">purN</name>
    <name evidence="8" type="ORF">ebA655</name>
</gene>
<dbReference type="PROSITE" id="PS00373">
    <property type="entry name" value="GART"/>
    <property type="match status" value="1"/>
</dbReference>
<accession>Q5P897</accession>
<evidence type="ECO:0000313" key="8">
    <source>
        <dbReference type="EMBL" id="CAI06462.1"/>
    </source>
</evidence>
<keyword evidence="9" id="KW-1185">Reference proteome</keyword>
<dbReference type="KEGG" id="eba:ebA655"/>
<evidence type="ECO:0000256" key="6">
    <source>
        <dbReference type="HAMAP-Rule" id="MF_01930"/>
    </source>
</evidence>
<evidence type="ECO:0000256" key="2">
    <source>
        <dbReference type="ARBA" id="ARBA00022679"/>
    </source>
</evidence>
<dbReference type="GO" id="GO:0004644">
    <property type="term" value="F:phosphoribosylglycinamide formyltransferase activity"/>
    <property type="evidence" value="ECO:0007669"/>
    <property type="project" value="UniProtKB-UniRule"/>
</dbReference>
<dbReference type="CDD" id="cd08645">
    <property type="entry name" value="FMT_core_GART"/>
    <property type="match status" value="1"/>
</dbReference>
<dbReference type="PANTHER" id="PTHR43369:SF2">
    <property type="entry name" value="PHOSPHORIBOSYLGLYCINAMIDE FORMYLTRANSFERASE"/>
    <property type="match status" value="1"/>
</dbReference>
<keyword evidence="3 6" id="KW-0658">Purine biosynthesis</keyword>
<comment type="caution">
    <text evidence="6">Lacks conserved residue(s) required for the propagation of feature annotation.</text>
</comment>
<organism evidence="8 9">
    <name type="scientific">Aromatoleum aromaticum (strain DSM 19018 / LMG 30748 / EbN1)</name>
    <name type="common">Azoarcus sp. (strain EbN1)</name>
    <dbReference type="NCBI Taxonomy" id="76114"/>
    <lineage>
        <taxon>Bacteria</taxon>
        <taxon>Pseudomonadati</taxon>
        <taxon>Pseudomonadota</taxon>
        <taxon>Betaproteobacteria</taxon>
        <taxon>Rhodocyclales</taxon>
        <taxon>Rhodocyclaceae</taxon>
        <taxon>Aromatoleum</taxon>
    </lineage>
</organism>
<dbReference type="Gene3D" id="3.40.50.170">
    <property type="entry name" value="Formyl transferase, N-terminal domain"/>
    <property type="match status" value="1"/>
</dbReference>
<dbReference type="HOGENOM" id="CLU_038395_1_0_4"/>
<dbReference type="STRING" id="76114.ebA655"/>
<reference evidence="8 9" key="1">
    <citation type="journal article" date="2005" name="Arch. Microbiol.">
        <title>The genome sequence of an anaerobic aromatic-degrading denitrifying bacterium, strain EbN1.</title>
        <authorList>
            <person name="Rabus R."/>
            <person name="Kube M."/>
            <person name="Heider J."/>
            <person name="Beck A."/>
            <person name="Heitmann K."/>
            <person name="Widdel F."/>
            <person name="Reinhardt R."/>
        </authorList>
    </citation>
    <scope>NUCLEOTIDE SEQUENCE [LARGE SCALE GENOMIC DNA]</scope>
    <source>
        <strain evidence="8 9">EbN1</strain>
    </source>
</reference>
<dbReference type="RefSeq" id="WP_011236197.1">
    <property type="nucleotide sequence ID" value="NC_006513.1"/>
</dbReference>
<dbReference type="Proteomes" id="UP000006552">
    <property type="component" value="Chromosome"/>
</dbReference>
<feature type="binding site" evidence="6">
    <location>
        <begin position="12"/>
        <end position="14"/>
    </location>
    <ligand>
        <name>N(1)-(5-phospho-beta-D-ribosyl)glycinamide</name>
        <dbReference type="ChEBI" id="CHEBI:143788"/>
    </ligand>
</feature>
<feature type="binding site" evidence="6">
    <location>
        <position position="62"/>
    </location>
    <ligand>
        <name>(6R)-10-formyltetrahydrofolate</name>
        <dbReference type="ChEBI" id="CHEBI:195366"/>
    </ligand>
</feature>
<dbReference type="InterPro" id="IPR002376">
    <property type="entry name" value="Formyl_transf_N"/>
</dbReference>
<feature type="site" description="Raises pKa of active site His" evidence="6">
    <location>
        <position position="142"/>
    </location>
</feature>
<keyword evidence="2 6" id="KW-0808">Transferase</keyword>
<evidence type="ECO:0000256" key="3">
    <source>
        <dbReference type="ARBA" id="ARBA00022755"/>
    </source>
</evidence>
<comment type="catalytic activity">
    <reaction evidence="5 6">
        <text>N(1)-(5-phospho-beta-D-ribosyl)glycinamide + (6R)-10-formyltetrahydrofolate = N(2)-formyl-N(1)-(5-phospho-beta-D-ribosyl)glycinamide + (6S)-5,6,7,8-tetrahydrofolate + H(+)</text>
        <dbReference type="Rhea" id="RHEA:15053"/>
        <dbReference type="ChEBI" id="CHEBI:15378"/>
        <dbReference type="ChEBI" id="CHEBI:57453"/>
        <dbReference type="ChEBI" id="CHEBI:143788"/>
        <dbReference type="ChEBI" id="CHEBI:147286"/>
        <dbReference type="ChEBI" id="CHEBI:195366"/>
        <dbReference type="EC" id="2.1.2.2"/>
    </reaction>
</comment>
<dbReference type="InterPro" id="IPR001555">
    <property type="entry name" value="GART_AS"/>
</dbReference>
<comment type="pathway">
    <text evidence="1 6">Purine metabolism; IMP biosynthesis via de novo pathway; N(2)-formyl-N(1)-(5-phospho-D-ribosyl)glycinamide from N(1)-(5-phospho-D-ribosyl)glycinamide (10-formyl THF route): step 1/1.</text>
</comment>
<dbReference type="PANTHER" id="PTHR43369">
    <property type="entry name" value="PHOSPHORIBOSYLGLYCINAMIDE FORMYLTRANSFERASE"/>
    <property type="match status" value="1"/>
</dbReference>